<gene>
    <name evidence="2" type="ORF">VITISV_002610</name>
</gene>
<proteinExistence type="predicted"/>
<sequence length="188" mass="21871">MDVSLESKSLPSVGYSRKSYLQTTSQRPARDKLVHLYERRSLALSSVGPEQVLCEIYFLLLQKVVSKNKLPRSLFYIVKKITTIYKRLFTLCSYLKTKESYDRWVTRRLWGFRQQISKAKYLKMSVRNIRKLQENTAALYTERKTLRVSAIRRSGYVYSEKLKRPPLPSGCETSGCEMSADGIPPRVE</sequence>
<evidence type="ECO:0000313" key="2">
    <source>
        <dbReference type="EMBL" id="CAN67196.1"/>
    </source>
</evidence>
<dbReference type="AlphaFoldDB" id="A5AVJ8"/>
<name>A5AVJ8_VITVI</name>
<evidence type="ECO:0000256" key="1">
    <source>
        <dbReference type="SAM" id="MobiDB-lite"/>
    </source>
</evidence>
<accession>A5AVJ8</accession>
<reference evidence="2" key="1">
    <citation type="journal article" date="2007" name="PLoS ONE">
        <title>The first genome sequence of an elite grapevine cultivar (Pinot noir Vitis vinifera L.): coping with a highly heterozygous genome.</title>
        <authorList>
            <person name="Velasco R."/>
            <person name="Zharkikh A."/>
            <person name="Troggio M."/>
            <person name="Cartwright D.A."/>
            <person name="Cestaro A."/>
            <person name="Pruss D."/>
            <person name="Pindo M."/>
            <person name="FitzGerald L.M."/>
            <person name="Vezzulli S."/>
            <person name="Reid J."/>
            <person name="Malacarne G."/>
            <person name="Iliev D."/>
            <person name="Coppola G."/>
            <person name="Wardell B."/>
            <person name="Micheletti D."/>
            <person name="Macalma T."/>
            <person name="Facci M."/>
            <person name="Mitchell J.T."/>
            <person name="Perazzolli M."/>
            <person name="Eldredge G."/>
            <person name="Gatto P."/>
            <person name="Oyzerski R."/>
            <person name="Moretto M."/>
            <person name="Gutin N."/>
            <person name="Stefanini M."/>
            <person name="Chen Y."/>
            <person name="Segala C."/>
            <person name="Davenport C."/>
            <person name="Dematte L."/>
            <person name="Mraz A."/>
            <person name="Battilana J."/>
            <person name="Stormo K."/>
            <person name="Costa F."/>
            <person name="Tao Q."/>
            <person name="Si-Ammour A."/>
            <person name="Harkins T."/>
            <person name="Lackey A."/>
            <person name="Perbost C."/>
            <person name="Taillon B."/>
            <person name="Stella A."/>
            <person name="Solovyev V."/>
            <person name="Fawcett J.A."/>
            <person name="Sterck L."/>
            <person name="Vandepoele K."/>
            <person name="Grando S.M."/>
            <person name="Toppo S."/>
            <person name="Moser C."/>
            <person name="Lanchbury J."/>
            <person name="Bogden R."/>
            <person name="Skolnick M."/>
            <person name="Sgaramella V."/>
            <person name="Bhatnagar S.K."/>
            <person name="Fontana P."/>
            <person name="Gutin A."/>
            <person name="Van de Peer Y."/>
            <person name="Salamini F."/>
            <person name="Viola R."/>
        </authorList>
    </citation>
    <scope>NUCLEOTIDE SEQUENCE</scope>
</reference>
<protein>
    <submittedName>
        <fullName evidence="2">Uncharacterized protein</fullName>
    </submittedName>
</protein>
<feature type="region of interest" description="Disordered" evidence="1">
    <location>
        <begin position="169"/>
        <end position="188"/>
    </location>
</feature>
<dbReference type="EMBL" id="AM437136">
    <property type="protein sequence ID" value="CAN67196.1"/>
    <property type="molecule type" value="Genomic_DNA"/>
</dbReference>
<organism evidence="2">
    <name type="scientific">Vitis vinifera</name>
    <name type="common">Grape</name>
    <dbReference type="NCBI Taxonomy" id="29760"/>
    <lineage>
        <taxon>Eukaryota</taxon>
        <taxon>Viridiplantae</taxon>
        <taxon>Streptophyta</taxon>
        <taxon>Embryophyta</taxon>
        <taxon>Tracheophyta</taxon>
        <taxon>Spermatophyta</taxon>
        <taxon>Magnoliopsida</taxon>
        <taxon>eudicotyledons</taxon>
        <taxon>Gunneridae</taxon>
        <taxon>Pentapetalae</taxon>
        <taxon>rosids</taxon>
        <taxon>Vitales</taxon>
        <taxon>Vitaceae</taxon>
        <taxon>Viteae</taxon>
        <taxon>Vitis</taxon>
    </lineage>
</organism>